<evidence type="ECO:0000256" key="2">
    <source>
        <dbReference type="ARBA" id="ARBA00022679"/>
    </source>
</evidence>
<reference evidence="6 7" key="1">
    <citation type="journal article" date="2019" name="Sci. Rep.">
        <title>Comparative genomics of chytrid fungi reveal insights into the obligate biotrophic and pathogenic lifestyle of Synchytrium endobioticum.</title>
        <authorList>
            <person name="van de Vossenberg B.T.L.H."/>
            <person name="Warris S."/>
            <person name="Nguyen H.D.T."/>
            <person name="van Gent-Pelzer M.P.E."/>
            <person name="Joly D.L."/>
            <person name="van de Geest H.C."/>
            <person name="Bonants P.J.M."/>
            <person name="Smith D.S."/>
            <person name="Levesque C.A."/>
            <person name="van der Lee T.A.J."/>
        </authorList>
    </citation>
    <scope>NUCLEOTIDE SEQUENCE [LARGE SCALE GENOMIC DNA]</scope>
    <source>
        <strain evidence="6 7">CBS 809.83</strain>
    </source>
</reference>
<evidence type="ECO:0000313" key="7">
    <source>
        <dbReference type="Proteomes" id="UP000318582"/>
    </source>
</evidence>
<dbReference type="Gene3D" id="3.30.950.10">
    <property type="entry name" value="Methyltransferase, Cobalt-precorrin-4 Transmethylase, Domain 2"/>
    <property type="match status" value="1"/>
</dbReference>
<dbReference type="STRING" id="109895.A0A507E6B8"/>
<feature type="domain" description="Tetrapyrrole methylase" evidence="5">
    <location>
        <begin position="66"/>
        <end position="276"/>
    </location>
</feature>
<keyword evidence="3" id="KW-0949">S-adenosyl-L-methionine</keyword>
<evidence type="ECO:0000259" key="5">
    <source>
        <dbReference type="Pfam" id="PF00590"/>
    </source>
</evidence>
<keyword evidence="4" id="KW-0812">Transmembrane</keyword>
<evidence type="ECO:0000313" key="6">
    <source>
        <dbReference type="EMBL" id="TPX59623.1"/>
    </source>
</evidence>
<dbReference type="GO" id="GO:0019354">
    <property type="term" value="P:siroheme biosynthetic process"/>
    <property type="evidence" value="ECO:0007669"/>
    <property type="project" value="InterPro"/>
</dbReference>
<feature type="transmembrane region" description="Helical" evidence="4">
    <location>
        <begin position="29"/>
        <end position="52"/>
    </location>
</feature>
<dbReference type="CDD" id="cd11642">
    <property type="entry name" value="SUMT"/>
    <property type="match status" value="1"/>
</dbReference>
<dbReference type="PANTHER" id="PTHR45790">
    <property type="entry name" value="SIROHEME SYNTHASE-RELATED"/>
    <property type="match status" value="1"/>
</dbReference>
<dbReference type="Proteomes" id="UP000318582">
    <property type="component" value="Unassembled WGS sequence"/>
</dbReference>
<comment type="caution">
    <text evidence="6">The sequence shown here is derived from an EMBL/GenBank/DDBJ whole genome shotgun (WGS) entry which is preliminary data.</text>
</comment>
<keyword evidence="4" id="KW-0472">Membrane</keyword>
<organism evidence="6 7">
    <name type="scientific">Powellomyces hirtus</name>
    <dbReference type="NCBI Taxonomy" id="109895"/>
    <lineage>
        <taxon>Eukaryota</taxon>
        <taxon>Fungi</taxon>
        <taxon>Fungi incertae sedis</taxon>
        <taxon>Chytridiomycota</taxon>
        <taxon>Chytridiomycota incertae sedis</taxon>
        <taxon>Chytridiomycetes</taxon>
        <taxon>Spizellomycetales</taxon>
        <taxon>Powellomycetaceae</taxon>
        <taxon>Powellomyces</taxon>
    </lineage>
</organism>
<dbReference type="SUPFAM" id="SSF53790">
    <property type="entry name" value="Tetrapyrrole methylase"/>
    <property type="match status" value="1"/>
</dbReference>
<evidence type="ECO:0000256" key="3">
    <source>
        <dbReference type="ARBA" id="ARBA00022691"/>
    </source>
</evidence>
<dbReference type="InterPro" id="IPR014776">
    <property type="entry name" value="4pyrrole_Mease_sub2"/>
</dbReference>
<dbReference type="Pfam" id="PF00590">
    <property type="entry name" value="TP_methylase"/>
    <property type="match status" value="1"/>
</dbReference>
<keyword evidence="4" id="KW-1133">Transmembrane helix</keyword>
<evidence type="ECO:0000256" key="1">
    <source>
        <dbReference type="ARBA" id="ARBA00022603"/>
    </source>
</evidence>
<dbReference type="GO" id="GO:0004851">
    <property type="term" value="F:uroporphyrin-III C-methyltransferase activity"/>
    <property type="evidence" value="ECO:0007669"/>
    <property type="project" value="TreeGrafter"/>
</dbReference>
<keyword evidence="2" id="KW-0808">Transferase</keyword>
<accession>A0A507E6B8</accession>
<evidence type="ECO:0000256" key="4">
    <source>
        <dbReference type="SAM" id="Phobius"/>
    </source>
</evidence>
<keyword evidence="1" id="KW-0489">Methyltransferase</keyword>
<protein>
    <recommendedName>
        <fullName evidence="5">Tetrapyrrole methylase domain-containing protein</fullName>
    </recommendedName>
</protein>
<sequence length="318" mass="34692">MPKTKATTKTTALTTTTKHGEEPEIASKFGLAIAFLLSFLPFYVQFVIRLLLTHFPPRYRPSTGTCTLVGAGPGDPSLLTIGAHEAIRNADIVISDLLVPERIQALVRGKLLKLPRTTRRKSDDAQCDAYVWMRDYIRLGLRVVRLKGGDPFVFGRGGEEVLYLRSEGIPAARIKVIPGISSCIAAGESALIPVTHRGVADQFLVVTGRGEGGRVPDIPSFSARRTVVVMMGMSRLHMLVTSFLNDAHYPRHTPCAIVEKATWADQRVVRGTLETIEKLVEMQGIKNPAVVYVGHVVNILANGGNKCMVNTPDEGVEV</sequence>
<proteinExistence type="predicted"/>
<dbReference type="Gene3D" id="3.40.1010.10">
    <property type="entry name" value="Cobalt-precorrin-4 Transmethylase, Domain 1"/>
    <property type="match status" value="1"/>
</dbReference>
<dbReference type="InterPro" id="IPR035996">
    <property type="entry name" value="4pyrrol_Methylase_sf"/>
</dbReference>
<dbReference type="InterPro" id="IPR050161">
    <property type="entry name" value="Siro_Cobalamin_biosynth"/>
</dbReference>
<dbReference type="InterPro" id="IPR003043">
    <property type="entry name" value="Uropor_MeTrfase_CS"/>
</dbReference>
<keyword evidence="7" id="KW-1185">Reference proteome</keyword>
<name>A0A507E6B8_9FUNG</name>
<dbReference type="PROSITE" id="PS00839">
    <property type="entry name" value="SUMT_1"/>
    <property type="match status" value="1"/>
</dbReference>
<dbReference type="InterPro" id="IPR006366">
    <property type="entry name" value="CobA/CysG_C"/>
</dbReference>
<dbReference type="InterPro" id="IPR000878">
    <property type="entry name" value="4pyrrol_Mease"/>
</dbReference>
<dbReference type="PANTHER" id="PTHR45790:SF6">
    <property type="entry name" value="UROPORPHYRINOGEN-III C-METHYLTRANSFERASE"/>
    <property type="match status" value="1"/>
</dbReference>
<dbReference type="GO" id="GO:0032259">
    <property type="term" value="P:methylation"/>
    <property type="evidence" value="ECO:0007669"/>
    <property type="project" value="UniProtKB-KW"/>
</dbReference>
<gene>
    <name evidence="6" type="ORF">PhCBS80983_g02371</name>
</gene>
<dbReference type="AlphaFoldDB" id="A0A507E6B8"/>
<dbReference type="NCBIfam" id="TIGR01469">
    <property type="entry name" value="cobA_cysG_Cterm"/>
    <property type="match status" value="1"/>
</dbReference>
<dbReference type="InterPro" id="IPR014777">
    <property type="entry name" value="4pyrrole_Mease_sub1"/>
</dbReference>
<dbReference type="NCBIfam" id="NF004790">
    <property type="entry name" value="PRK06136.1"/>
    <property type="match status" value="1"/>
</dbReference>
<dbReference type="EMBL" id="QEAQ01000023">
    <property type="protein sequence ID" value="TPX59623.1"/>
    <property type="molecule type" value="Genomic_DNA"/>
</dbReference>